<dbReference type="PaxDb" id="3218-PP1S406_2V6.1"/>
<reference evidence="2 4" key="1">
    <citation type="journal article" date="2008" name="Science">
        <title>The Physcomitrella genome reveals evolutionary insights into the conquest of land by plants.</title>
        <authorList>
            <person name="Rensing S."/>
            <person name="Lang D."/>
            <person name="Zimmer A."/>
            <person name="Terry A."/>
            <person name="Salamov A."/>
            <person name="Shapiro H."/>
            <person name="Nishiyama T."/>
            <person name="Perroud P.-F."/>
            <person name="Lindquist E."/>
            <person name="Kamisugi Y."/>
            <person name="Tanahashi T."/>
            <person name="Sakakibara K."/>
            <person name="Fujita T."/>
            <person name="Oishi K."/>
            <person name="Shin-I T."/>
            <person name="Kuroki Y."/>
            <person name="Toyoda A."/>
            <person name="Suzuki Y."/>
            <person name="Hashimoto A."/>
            <person name="Yamaguchi K."/>
            <person name="Sugano A."/>
            <person name="Kohara Y."/>
            <person name="Fujiyama A."/>
            <person name="Anterola A."/>
            <person name="Aoki S."/>
            <person name="Ashton N."/>
            <person name="Barbazuk W.B."/>
            <person name="Barker E."/>
            <person name="Bennetzen J."/>
            <person name="Bezanilla M."/>
            <person name="Blankenship R."/>
            <person name="Cho S.H."/>
            <person name="Dutcher S."/>
            <person name="Estelle M."/>
            <person name="Fawcett J.A."/>
            <person name="Gundlach H."/>
            <person name="Hanada K."/>
            <person name="Heyl A."/>
            <person name="Hicks K.A."/>
            <person name="Hugh J."/>
            <person name="Lohr M."/>
            <person name="Mayer K."/>
            <person name="Melkozernov A."/>
            <person name="Murata T."/>
            <person name="Nelson D."/>
            <person name="Pils B."/>
            <person name="Prigge M."/>
            <person name="Reiss B."/>
            <person name="Renner T."/>
            <person name="Rombauts S."/>
            <person name="Rushton P."/>
            <person name="Sanderfoot A."/>
            <person name="Schween G."/>
            <person name="Shiu S.-H."/>
            <person name="Stueber K."/>
            <person name="Theodoulou F.L."/>
            <person name="Tu H."/>
            <person name="Van de Peer Y."/>
            <person name="Verrier P.J."/>
            <person name="Waters E."/>
            <person name="Wood A."/>
            <person name="Yang L."/>
            <person name="Cove D."/>
            <person name="Cuming A."/>
            <person name="Hasebe M."/>
            <person name="Lucas S."/>
            <person name="Mishler D.B."/>
            <person name="Reski R."/>
            <person name="Grigoriev I."/>
            <person name="Quatrano R.S."/>
            <person name="Boore J.L."/>
        </authorList>
    </citation>
    <scope>NUCLEOTIDE SEQUENCE [LARGE SCALE GENOMIC DNA]</scope>
    <source>
        <strain evidence="3 4">cv. Gransden 2004</strain>
    </source>
</reference>
<dbReference type="InterPro" id="IPR000073">
    <property type="entry name" value="AB_hydrolase_1"/>
</dbReference>
<dbReference type="RefSeq" id="XP_024356914.1">
    <property type="nucleotide sequence ID" value="XM_024501146.2"/>
</dbReference>
<dbReference type="EMBL" id="ABEU02000020">
    <property type="protein sequence ID" value="PNR33068.1"/>
    <property type="molecule type" value="Genomic_DNA"/>
</dbReference>
<dbReference type="EnsemblPlants" id="Pp3c20_10920V3.3">
    <property type="protein sequence ID" value="Pp3c20_10920V3.3"/>
    <property type="gene ID" value="Pp3c20_10920"/>
</dbReference>
<proteinExistence type="predicted"/>
<dbReference type="EnsemblPlants" id="Pp3c20_10920V3.1">
    <property type="protein sequence ID" value="Pp3c20_10920V3.1"/>
    <property type="gene ID" value="Pp3c20_10920"/>
</dbReference>
<reference evidence="3" key="3">
    <citation type="submission" date="2020-12" db="UniProtKB">
        <authorList>
            <consortium name="EnsemblPlants"/>
        </authorList>
    </citation>
    <scope>IDENTIFICATION</scope>
</reference>
<evidence type="ECO:0000313" key="3">
    <source>
        <dbReference type="EnsemblPlants" id="Pp3c20_10920V3.1"/>
    </source>
</evidence>
<accession>A0A2K1IUX9</accession>
<dbReference type="Gene3D" id="3.40.50.1820">
    <property type="entry name" value="alpha/beta hydrolase"/>
    <property type="match status" value="1"/>
</dbReference>
<dbReference type="Gramene" id="Pp3c20_10920V3.3">
    <property type="protein sequence ID" value="Pp3c20_10920V3.3"/>
    <property type="gene ID" value="Pp3c20_10920"/>
</dbReference>
<protein>
    <recommendedName>
        <fullName evidence="1">AB hydrolase-1 domain-containing protein</fullName>
    </recommendedName>
</protein>
<dbReference type="OrthoDB" id="6431331at2759"/>
<dbReference type="PANTHER" id="PTHR43139">
    <property type="entry name" value="SI:DKEY-122A22.2"/>
    <property type="match status" value="1"/>
</dbReference>
<dbReference type="Pfam" id="PF00561">
    <property type="entry name" value="Abhydrolase_1"/>
    <property type="match status" value="1"/>
</dbReference>
<dbReference type="AlphaFoldDB" id="A0A2K1IUX9"/>
<dbReference type="OMA" id="TWQWRLQ"/>
<evidence type="ECO:0000313" key="2">
    <source>
        <dbReference type="EMBL" id="PNR33068.1"/>
    </source>
</evidence>
<dbReference type="InterPro" id="IPR029058">
    <property type="entry name" value="AB_hydrolase_fold"/>
</dbReference>
<dbReference type="EnsemblPlants" id="Pp3c20_10920V3.2">
    <property type="protein sequence ID" value="Pp3c20_10920V3.2"/>
    <property type="gene ID" value="Pp3c20_10920"/>
</dbReference>
<dbReference type="RefSeq" id="XP_024356915.1">
    <property type="nucleotide sequence ID" value="XM_024501147.2"/>
</dbReference>
<dbReference type="GeneID" id="112272944"/>
<dbReference type="Gramene" id="Pp3c20_10920V3.2">
    <property type="protein sequence ID" value="Pp3c20_10920V3.2"/>
    <property type="gene ID" value="Pp3c20_10920"/>
</dbReference>
<dbReference type="Gramene" id="Pp3c20_10920V3.1">
    <property type="protein sequence ID" value="Pp3c20_10920V3.1"/>
    <property type="gene ID" value="Pp3c20_10920"/>
</dbReference>
<dbReference type="STRING" id="3218.A0A2K1IUX9"/>
<gene>
    <name evidence="3" type="primary">LOC112272944</name>
    <name evidence="2" type="ORF">PHYPA_025011</name>
</gene>
<dbReference type="RefSeq" id="XP_024356916.1">
    <property type="nucleotide sequence ID" value="XM_024501148.2"/>
</dbReference>
<evidence type="ECO:0000259" key="1">
    <source>
        <dbReference type="Pfam" id="PF00561"/>
    </source>
</evidence>
<reference evidence="2 4" key="2">
    <citation type="journal article" date="2018" name="Plant J.">
        <title>The Physcomitrella patens chromosome-scale assembly reveals moss genome structure and evolution.</title>
        <authorList>
            <person name="Lang D."/>
            <person name="Ullrich K.K."/>
            <person name="Murat F."/>
            <person name="Fuchs J."/>
            <person name="Jenkins J."/>
            <person name="Haas F.B."/>
            <person name="Piednoel M."/>
            <person name="Gundlach H."/>
            <person name="Van Bel M."/>
            <person name="Meyberg R."/>
            <person name="Vives C."/>
            <person name="Morata J."/>
            <person name="Symeonidi A."/>
            <person name="Hiss M."/>
            <person name="Muchero W."/>
            <person name="Kamisugi Y."/>
            <person name="Saleh O."/>
            <person name="Blanc G."/>
            <person name="Decker E.L."/>
            <person name="van Gessel N."/>
            <person name="Grimwood J."/>
            <person name="Hayes R.D."/>
            <person name="Graham S.W."/>
            <person name="Gunter L.E."/>
            <person name="McDaniel S.F."/>
            <person name="Hoernstein S.N.W."/>
            <person name="Larsson A."/>
            <person name="Li F.W."/>
            <person name="Perroud P.F."/>
            <person name="Phillips J."/>
            <person name="Ranjan P."/>
            <person name="Rokshar D.S."/>
            <person name="Rothfels C.J."/>
            <person name="Schneider L."/>
            <person name="Shu S."/>
            <person name="Stevenson D.W."/>
            <person name="Thummler F."/>
            <person name="Tillich M."/>
            <person name="Villarreal Aguilar J.C."/>
            <person name="Widiez T."/>
            <person name="Wong G.K."/>
            <person name="Wymore A."/>
            <person name="Zhang Y."/>
            <person name="Zimmer A.D."/>
            <person name="Quatrano R.S."/>
            <person name="Mayer K.F.X."/>
            <person name="Goodstein D."/>
            <person name="Casacuberta J.M."/>
            <person name="Vandepoele K."/>
            <person name="Reski R."/>
            <person name="Cuming A.C."/>
            <person name="Tuskan G.A."/>
            <person name="Maumus F."/>
            <person name="Salse J."/>
            <person name="Schmutz J."/>
            <person name="Rensing S.A."/>
        </authorList>
    </citation>
    <scope>NUCLEOTIDE SEQUENCE [LARGE SCALE GENOMIC DNA]</scope>
    <source>
        <strain evidence="3 4">cv. Gransden 2004</strain>
    </source>
</reference>
<evidence type="ECO:0000313" key="4">
    <source>
        <dbReference type="Proteomes" id="UP000006727"/>
    </source>
</evidence>
<feature type="domain" description="AB hydrolase-1" evidence="1">
    <location>
        <begin position="62"/>
        <end position="177"/>
    </location>
</feature>
<sequence length="328" mass="37349">MMGIPFGFSPTQIFNFCVGKYMNFCGLHSRLVELDNGTTMECWMPKNHGARQTRGGYSTKKPSLVLLHAFGLNSHTWCRQVSSFSSAFDVFIPNLLFAGRSFTTNKARTEFFQAECVYKLLQHLDVQEFCVVGTSYGGFVGYRMAHMYPHAVQKLVISSSAVNMTPETDEAMVRRFKTKDVTEILQPHDAEGIRRASILAFYKQPPFTVPEFICNDVLNVLFNVNRKEKLELLDGLQLRKPDAPPLPKINQEVLLIWGEHDPVFNVIYAHRLKESLGDKADLVILKDAAHVPQAEVPWEYNKKVLEFLIKSPRETCFPSEGSIDRHKE</sequence>
<dbReference type="Proteomes" id="UP000006727">
    <property type="component" value="Chromosome 20"/>
</dbReference>
<name>A0A2K1IUX9_PHYPA</name>
<dbReference type="PANTHER" id="PTHR43139:SF66">
    <property type="entry name" value="ALPHA_BETA-HYDROLASES SUPERFAMILY PROTEIN"/>
    <property type="match status" value="1"/>
</dbReference>
<keyword evidence="4" id="KW-1185">Reference proteome</keyword>
<dbReference type="SUPFAM" id="SSF53474">
    <property type="entry name" value="alpha/beta-Hydrolases"/>
    <property type="match status" value="1"/>
</dbReference>
<dbReference type="InterPro" id="IPR052370">
    <property type="entry name" value="Meta-cleavage_hydrolase"/>
</dbReference>
<organism evidence="2">
    <name type="scientific">Physcomitrium patens</name>
    <name type="common">Spreading-leaved earth moss</name>
    <name type="synonym">Physcomitrella patens</name>
    <dbReference type="NCBI Taxonomy" id="3218"/>
    <lineage>
        <taxon>Eukaryota</taxon>
        <taxon>Viridiplantae</taxon>
        <taxon>Streptophyta</taxon>
        <taxon>Embryophyta</taxon>
        <taxon>Bryophyta</taxon>
        <taxon>Bryophytina</taxon>
        <taxon>Bryopsida</taxon>
        <taxon>Funariidae</taxon>
        <taxon>Funariales</taxon>
        <taxon>Funariaceae</taxon>
        <taxon>Physcomitrium</taxon>
    </lineage>
</organism>